<evidence type="ECO:0000313" key="2">
    <source>
        <dbReference type="EMBL" id="CAG8978749.1"/>
    </source>
</evidence>
<name>A0A9N9Q882_9HELO</name>
<feature type="compositionally biased region" description="Polar residues" evidence="1">
    <location>
        <begin position="68"/>
        <end position="90"/>
    </location>
</feature>
<dbReference type="Proteomes" id="UP000701801">
    <property type="component" value="Unassembled WGS sequence"/>
</dbReference>
<feature type="region of interest" description="Disordered" evidence="1">
    <location>
        <begin position="68"/>
        <end position="115"/>
    </location>
</feature>
<sequence>MTQGEMAACMGRRAAAIASASSSNVAASSGGAASESSSMVAALSGSAASKASPNVVVSSDAVAKAAGQASQEQSFNSSKSKTHGVTSSLQVAPEGTVSDEGRTEGRIPRTPTHIFHGENKPLLPLDVNERPQFSAYCTARNAFSGFIGHDQERAMLKAAEEYLQVTLRLAILPNNEGCVVWGDPRDPTEQTIHPEVFASRMARCQDCLVQWARHRIPGTDDLTMNFDCWFRVWRWNELKREIRGQSSVKPSPKP</sequence>
<organism evidence="2 3">
    <name type="scientific">Hymenoscyphus albidus</name>
    <dbReference type="NCBI Taxonomy" id="595503"/>
    <lineage>
        <taxon>Eukaryota</taxon>
        <taxon>Fungi</taxon>
        <taxon>Dikarya</taxon>
        <taxon>Ascomycota</taxon>
        <taxon>Pezizomycotina</taxon>
        <taxon>Leotiomycetes</taxon>
        <taxon>Helotiales</taxon>
        <taxon>Helotiaceae</taxon>
        <taxon>Hymenoscyphus</taxon>
    </lineage>
</organism>
<keyword evidence="3" id="KW-1185">Reference proteome</keyword>
<dbReference type="OrthoDB" id="10530250at2759"/>
<accession>A0A9N9Q882</accession>
<feature type="region of interest" description="Disordered" evidence="1">
    <location>
        <begin position="20"/>
        <end position="42"/>
    </location>
</feature>
<evidence type="ECO:0000313" key="3">
    <source>
        <dbReference type="Proteomes" id="UP000701801"/>
    </source>
</evidence>
<reference evidence="2" key="1">
    <citation type="submission" date="2021-07" db="EMBL/GenBank/DDBJ databases">
        <authorList>
            <person name="Durling M."/>
        </authorList>
    </citation>
    <scope>NUCLEOTIDE SEQUENCE</scope>
</reference>
<dbReference type="AlphaFoldDB" id="A0A9N9Q882"/>
<protein>
    <submittedName>
        <fullName evidence="2">Uncharacterized protein</fullName>
    </submittedName>
</protein>
<comment type="caution">
    <text evidence="2">The sequence shown here is derived from an EMBL/GenBank/DDBJ whole genome shotgun (WGS) entry which is preliminary data.</text>
</comment>
<evidence type="ECO:0000256" key="1">
    <source>
        <dbReference type="SAM" id="MobiDB-lite"/>
    </source>
</evidence>
<gene>
    <name evidence="2" type="ORF">HYALB_00011510</name>
</gene>
<proteinExistence type="predicted"/>
<dbReference type="EMBL" id="CAJVRM010000275">
    <property type="protein sequence ID" value="CAG8978749.1"/>
    <property type="molecule type" value="Genomic_DNA"/>
</dbReference>